<dbReference type="PRINTS" id="PR00411">
    <property type="entry name" value="PNDRDTASEI"/>
</dbReference>
<evidence type="ECO:0000313" key="14">
    <source>
        <dbReference type="EMBL" id="MBP2242322.1"/>
    </source>
</evidence>
<comment type="catalytic activity">
    <reaction evidence="10 11">
        <text>N(6)-[(R)-dihydrolipoyl]-L-lysyl-[protein] + NAD(+) = N(6)-[(R)-lipoyl]-L-lysyl-[protein] + NADH + H(+)</text>
        <dbReference type="Rhea" id="RHEA:15045"/>
        <dbReference type="Rhea" id="RHEA-COMP:10474"/>
        <dbReference type="Rhea" id="RHEA-COMP:10475"/>
        <dbReference type="ChEBI" id="CHEBI:15378"/>
        <dbReference type="ChEBI" id="CHEBI:57540"/>
        <dbReference type="ChEBI" id="CHEBI:57945"/>
        <dbReference type="ChEBI" id="CHEBI:83099"/>
        <dbReference type="ChEBI" id="CHEBI:83100"/>
        <dbReference type="EC" id="1.8.1.4"/>
    </reaction>
</comment>
<dbReference type="InterPro" id="IPR001100">
    <property type="entry name" value="Pyr_nuc-diS_OxRdtase"/>
</dbReference>
<name>A0ABS4RHD1_9BACI</name>
<evidence type="ECO:0000259" key="12">
    <source>
        <dbReference type="Pfam" id="PF02852"/>
    </source>
</evidence>
<dbReference type="Pfam" id="PF02852">
    <property type="entry name" value="Pyr_redox_dim"/>
    <property type="match status" value="1"/>
</dbReference>
<proteinExistence type="inferred from homology"/>
<reference evidence="14 15" key="1">
    <citation type="submission" date="2021-03" db="EMBL/GenBank/DDBJ databases">
        <title>Genomic Encyclopedia of Type Strains, Phase IV (KMG-IV): sequencing the most valuable type-strain genomes for metagenomic binning, comparative biology and taxonomic classification.</title>
        <authorList>
            <person name="Goeker M."/>
        </authorList>
    </citation>
    <scope>NUCLEOTIDE SEQUENCE [LARGE SCALE GENOMIC DNA]</scope>
    <source>
        <strain evidence="14 15">DSM 26675</strain>
    </source>
</reference>
<comment type="cofactor">
    <cofactor evidence="11">
        <name>FAD</name>
        <dbReference type="ChEBI" id="CHEBI:57692"/>
    </cofactor>
    <text evidence="11">Binds 1 FAD per subunit.</text>
</comment>
<dbReference type="InterPro" id="IPR012999">
    <property type="entry name" value="Pyr_OxRdtase_I_AS"/>
</dbReference>
<gene>
    <name evidence="14" type="ORF">J2Z40_002896</name>
</gene>
<dbReference type="InterPro" id="IPR016156">
    <property type="entry name" value="FAD/NAD-linked_Rdtase_dimer_sf"/>
</dbReference>
<evidence type="ECO:0000259" key="13">
    <source>
        <dbReference type="Pfam" id="PF07992"/>
    </source>
</evidence>
<keyword evidence="4 11" id="KW-0285">Flavoprotein</keyword>
<evidence type="ECO:0000256" key="10">
    <source>
        <dbReference type="ARBA" id="ARBA00049187"/>
    </source>
</evidence>
<dbReference type="Gene3D" id="3.50.50.60">
    <property type="entry name" value="FAD/NAD(P)-binding domain"/>
    <property type="match status" value="2"/>
</dbReference>
<evidence type="ECO:0000256" key="7">
    <source>
        <dbReference type="ARBA" id="ARBA00023027"/>
    </source>
</evidence>
<evidence type="ECO:0000256" key="2">
    <source>
        <dbReference type="ARBA" id="ARBA00012608"/>
    </source>
</evidence>
<dbReference type="EC" id="1.8.1.4" evidence="2 11"/>
<dbReference type="NCBIfam" id="TIGR01350">
    <property type="entry name" value="lipoamide_DH"/>
    <property type="match status" value="1"/>
</dbReference>
<keyword evidence="5 11" id="KW-0274">FAD</keyword>
<evidence type="ECO:0000256" key="6">
    <source>
        <dbReference type="ARBA" id="ARBA00023002"/>
    </source>
</evidence>
<keyword evidence="7 11" id="KW-0520">NAD</keyword>
<dbReference type="Pfam" id="PF07992">
    <property type="entry name" value="Pyr_redox_2"/>
    <property type="match status" value="1"/>
</dbReference>
<keyword evidence="8" id="KW-1015">Disulfide bond</keyword>
<dbReference type="PRINTS" id="PR00368">
    <property type="entry name" value="FADPNR"/>
</dbReference>
<dbReference type="Proteomes" id="UP001519293">
    <property type="component" value="Unassembled WGS sequence"/>
</dbReference>
<feature type="domain" description="FAD/NAD(P)-binding" evidence="13">
    <location>
        <begin position="11"/>
        <end position="324"/>
    </location>
</feature>
<dbReference type="SUPFAM" id="SSF55424">
    <property type="entry name" value="FAD/NAD-linked reductases, dimerisation (C-terminal) domain"/>
    <property type="match status" value="1"/>
</dbReference>
<dbReference type="InterPro" id="IPR036188">
    <property type="entry name" value="FAD/NAD-bd_sf"/>
</dbReference>
<keyword evidence="15" id="KW-1185">Reference proteome</keyword>
<dbReference type="PANTHER" id="PTHR22912:SF160">
    <property type="entry name" value="DIHYDROLIPOYL DEHYDROGENASE"/>
    <property type="match status" value="1"/>
</dbReference>
<keyword evidence="6 11" id="KW-0560">Oxidoreductase</keyword>
<dbReference type="InterPro" id="IPR004099">
    <property type="entry name" value="Pyr_nucl-diS_OxRdtase_dimer"/>
</dbReference>
<feature type="domain" description="Pyridine nucleotide-disulphide oxidoreductase dimerisation" evidence="12">
    <location>
        <begin position="344"/>
        <end position="451"/>
    </location>
</feature>
<accession>A0ABS4RHD1</accession>
<dbReference type="PANTHER" id="PTHR22912">
    <property type="entry name" value="DISULFIDE OXIDOREDUCTASE"/>
    <property type="match status" value="1"/>
</dbReference>
<dbReference type="InterPro" id="IPR006258">
    <property type="entry name" value="Lipoamide_DH"/>
</dbReference>
<evidence type="ECO:0000256" key="5">
    <source>
        <dbReference type="ARBA" id="ARBA00022827"/>
    </source>
</evidence>
<dbReference type="InterPro" id="IPR023753">
    <property type="entry name" value="FAD/NAD-binding_dom"/>
</dbReference>
<dbReference type="Gene3D" id="3.30.390.30">
    <property type="match status" value="1"/>
</dbReference>
<dbReference type="SUPFAM" id="SSF51905">
    <property type="entry name" value="FAD/NAD(P)-binding domain"/>
    <property type="match status" value="1"/>
</dbReference>
<dbReference type="InterPro" id="IPR050151">
    <property type="entry name" value="Class-I_Pyr_Nuc-Dis_Oxidored"/>
</dbReference>
<comment type="similarity">
    <text evidence="1 11">Belongs to the class-I pyridine nucleotide-disulfide oxidoreductase family.</text>
</comment>
<evidence type="ECO:0000256" key="3">
    <source>
        <dbReference type="ARBA" id="ARBA00016961"/>
    </source>
</evidence>
<organism evidence="14 15">
    <name type="scientific">Cytobacillus eiseniae</name>
    <dbReference type="NCBI Taxonomy" id="762947"/>
    <lineage>
        <taxon>Bacteria</taxon>
        <taxon>Bacillati</taxon>
        <taxon>Bacillota</taxon>
        <taxon>Bacilli</taxon>
        <taxon>Bacillales</taxon>
        <taxon>Bacillaceae</taxon>
        <taxon>Cytobacillus</taxon>
    </lineage>
</organism>
<evidence type="ECO:0000256" key="9">
    <source>
        <dbReference type="ARBA" id="ARBA00023284"/>
    </source>
</evidence>
<dbReference type="PIRSF" id="PIRSF000350">
    <property type="entry name" value="Mercury_reductase_MerA"/>
    <property type="match status" value="1"/>
</dbReference>
<comment type="caution">
    <text evidence="14">The sequence shown here is derived from an EMBL/GenBank/DDBJ whole genome shotgun (WGS) entry which is preliminary data.</text>
</comment>
<evidence type="ECO:0000256" key="1">
    <source>
        <dbReference type="ARBA" id="ARBA00007532"/>
    </source>
</evidence>
<evidence type="ECO:0000256" key="8">
    <source>
        <dbReference type="ARBA" id="ARBA00023157"/>
    </source>
</evidence>
<sequence length="473" mass="51636">MVVGELAYERDLIIIGGGPGGYNAAIRAAQLGQSVTLIEREELGGVCLNIGCIPTKVLTEGAEKLRSTRKAADFGIETNSIEFNLAKLQNYKLNTILQLREGVTALCKANKVELIKGSAFFLSEDRLGVESGDHYEVYRFKQAIIATGSSPKIPKGLKVDHVQIVDSWSITKLSAIPEKLFVLGSDYIALEMAMAFSVFGSAVTILLDGEDFPFDQSINMELMRLMKKNKIKIIKNVSISEAYVEQNTVSIYFGNEKMTGTHLFISLGHSPNIENLGIDRIGIKRTNRDFIEVNQQCRTSIPTIYAIGDVTEGPHLASKAIKQGKTAAEAIAGLSSEVDLRFLPIIAQTTPPIASVGLTEQEAIKHGYEVDIGQFPLSANGFAGLRGEKEGFIKVITDKKTSLFLGMHILGYGAIELITSGILSLEMAARDEDLLFPAYPHPSVNECIAEAFEAIKKQAIHIPPMMKREKSNV</sequence>
<evidence type="ECO:0000256" key="4">
    <source>
        <dbReference type="ARBA" id="ARBA00022630"/>
    </source>
</evidence>
<keyword evidence="9 11" id="KW-0676">Redox-active center</keyword>
<comment type="miscellaneous">
    <text evidence="11">The active site is a redox-active disulfide bond.</text>
</comment>
<evidence type="ECO:0000313" key="15">
    <source>
        <dbReference type="Proteomes" id="UP001519293"/>
    </source>
</evidence>
<dbReference type="RefSeq" id="WP_066394012.1">
    <property type="nucleotide sequence ID" value="NZ_JAGIKZ010000018.1"/>
</dbReference>
<dbReference type="PROSITE" id="PS00076">
    <property type="entry name" value="PYRIDINE_REDOX_1"/>
    <property type="match status" value="1"/>
</dbReference>
<protein>
    <recommendedName>
        <fullName evidence="3 11">Dihydrolipoyl dehydrogenase</fullName>
        <ecNumber evidence="2 11">1.8.1.4</ecNumber>
    </recommendedName>
</protein>
<dbReference type="GO" id="GO:0004148">
    <property type="term" value="F:dihydrolipoyl dehydrogenase (NADH) activity"/>
    <property type="evidence" value="ECO:0007669"/>
    <property type="project" value="UniProtKB-EC"/>
</dbReference>
<evidence type="ECO:0000256" key="11">
    <source>
        <dbReference type="RuleBase" id="RU003692"/>
    </source>
</evidence>
<dbReference type="EMBL" id="JAGIKZ010000018">
    <property type="protein sequence ID" value="MBP2242322.1"/>
    <property type="molecule type" value="Genomic_DNA"/>
</dbReference>